<keyword evidence="2" id="KW-0175">Coiled coil</keyword>
<evidence type="ECO:0000313" key="5">
    <source>
        <dbReference type="EMBL" id="PHI17573.1"/>
    </source>
</evidence>
<evidence type="ECO:0000313" key="4">
    <source>
        <dbReference type="EMBL" id="ASG27664.1"/>
    </source>
</evidence>
<gene>
    <name evidence="5" type="ORF">CBG56_00915</name>
    <name evidence="4" type="ORF">CBG61_01085</name>
    <name evidence="3" type="ORF">RO02_05020</name>
</gene>
<dbReference type="RefSeq" id="WP_032889019.1">
    <property type="nucleotide sequence ID" value="NZ_CP013121.1"/>
</dbReference>
<keyword evidence="1" id="KW-0051">Antiviral defense</keyword>
<dbReference type="NCBIfam" id="TIGR02593">
    <property type="entry name" value="CRISPR_cas5"/>
    <property type="match status" value="1"/>
</dbReference>
<dbReference type="InterPro" id="IPR013422">
    <property type="entry name" value="CRISPR-assoc_prot_Cas5_N"/>
</dbReference>
<dbReference type="AlphaFoldDB" id="A0A0S2ZSS2"/>
<organism evidence="5 8">
    <name type="scientific">Fusobacterium nucleatum subsp. polymorphum</name>
    <name type="common">Fusobacterium polymorphum</name>
    <dbReference type="NCBI Taxonomy" id="76857"/>
    <lineage>
        <taxon>Bacteria</taxon>
        <taxon>Fusobacteriati</taxon>
        <taxon>Fusobacteriota</taxon>
        <taxon>Fusobacteriia</taxon>
        <taxon>Fusobacteriales</taxon>
        <taxon>Fusobacteriaceae</taxon>
        <taxon>Fusobacterium</taxon>
    </lineage>
</organism>
<reference evidence="3 6" key="1">
    <citation type="submission" date="2015-11" db="EMBL/GenBank/DDBJ databases">
        <authorList>
            <person name="Kook J.-K."/>
            <person name="Park S.-N."/>
            <person name="Lim Y.K."/>
            <person name="Jo E."/>
        </authorList>
    </citation>
    <scope>NUCLEOTIDE SEQUENCE [LARGE SCALE GENOMIC DNA]</scope>
    <source>
        <strain evidence="3 6">ChDC F306</strain>
    </source>
</reference>
<evidence type="ECO:0000313" key="6">
    <source>
        <dbReference type="Proteomes" id="UP000067061"/>
    </source>
</evidence>
<reference evidence="5 8" key="2">
    <citation type="submission" date="2017-06" db="EMBL/GenBank/DDBJ databases">
        <title>Draft genome sequence of Fusobacterium nucleatum subsp. polymorphum KCOM 1274 (=ChDC F309).</title>
        <authorList>
            <person name="Kook J.-K."/>
            <person name="Park S.-N."/>
            <person name="Lim Y.K."/>
            <person name="Roh H."/>
        </authorList>
    </citation>
    <scope>NUCLEOTIDE SEQUENCE [LARGE SCALE GENOMIC DNA]</scope>
    <source>
        <strain evidence="5">KCOM 1274</strain>
        <strain evidence="8">KCOM 1274 (ChDC F309)</strain>
    </source>
</reference>
<sequence length="366" mass="42828">MEALRIILKQSSANYRKAGTVDNKMTYPLPIPSTVIGALHNICGYTEYHSMDISIQGKFTSLSRRVYTDYCFLNSALDDRGNLVKVVDPDTFSGAFIKVASAKKSQGNSFKDRITIQVHNEELLQEYCSLKEKSKEIEELKNSEYKKKLEEFKVLKKEIADKKKKEDKKSETFKQLSEEEKKIKLDEEKYKEEFKNFEYESYTKPYSYFQNLVTSLKNYEVLNDIFLILHIKADKQTLKDIEENIYNLQSLGRSEDFVEVVECKMVELQEFSRNIRVSKFSMYLKNEDVSDKKIIPLAVDQDHQAGGTKYYLDKNYKLEKNRRIFKKVLVVYSNFIGAKNSSENVKLDYLEILSQDKKQEILVNFL</sequence>
<dbReference type="EMBL" id="NIRO01000001">
    <property type="protein sequence ID" value="PHI17573.1"/>
    <property type="molecule type" value="Genomic_DNA"/>
</dbReference>
<evidence type="ECO:0000256" key="2">
    <source>
        <dbReference type="SAM" id="Coils"/>
    </source>
</evidence>
<evidence type="ECO:0000313" key="8">
    <source>
        <dbReference type="Proteomes" id="UP000224507"/>
    </source>
</evidence>
<accession>A0A0S2ZSS2</accession>
<dbReference type="Proteomes" id="UP000224507">
    <property type="component" value="Unassembled WGS sequence"/>
</dbReference>
<dbReference type="Proteomes" id="UP000067061">
    <property type="component" value="Chromosome"/>
</dbReference>
<feature type="coiled-coil region" evidence="2">
    <location>
        <begin position="142"/>
        <end position="193"/>
    </location>
</feature>
<reference evidence="4 7" key="3">
    <citation type="submission" date="2017-06" db="EMBL/GenBank/DDBJ databases">
        <title>Genome sequencing of Fusobacterium nucleatum subsp. polymorphum KCOM 1275 (=ChDC F310).</title>
        <authorList>
            <person name="Kook J.-K."/>
            <person name="Park S.-N."/>
            <person name="Lim Y.K."/>
            <person name="Roh H."/>
        </authorList>
    </citation>
    <scope>NUCLEOTIDE SEQUENCE [LARGE SCALE GENOMIC DNA]</scope>
    <source>
        <strain evidence="4 7">KCOM 1275</strain>
    </source>
</reference>
<evidence type="ECO:0000313" key="3">
    <source>
        <dbReference type="EMBL" id="ALM94002.1"/>
    </source>
</evidence>
<evidence type="ECO:0000256" key="1">
    <source>
        <dbReference type="ARBA" id="ARBA00023118"/>
    </source>
</evidence>
<name>A0A0S2ZSS2_FUSNP</name>
<dbReference type="EMBL" id="CP013121">
    <property type="protein sequence ID" value="ALM94002.1"/>
    <property type="molecule type" value="Genomic_DNA"/>
</dbReference>
<dbReference type="EMBL" id="CP022123">
    <property type="protein sequence ID" value="ASG27664.1"/>
    <property type="molecule type" value="Genomic_DNA"/>
</dbReference>
<dbReference type="GO" id="GO:0051607">
    <property type="term" value="P:defense response to virus"/>
    <property type="evidence" value="ECO:0007669"/>
    <property type="project" value="UniProtKB-KW"/>
</dbReference>
<protein>
    <submittedName>
        <fullName evidence="5">CRISPR-associated protein Cas5</fullName>
    </submittedName>
</protein>
<dbReference type="Proteomes" id="UP000197638">
    <property type="component" value="Chromosome"/>
</dbReference>
<evidence type="ECO:0000313" key="7">
    <source>
        <dbReference type="Proteomes" id="UP000197638"/>
    </source>
</evidence>
<proteinExistence type="predicted"/>